<evidence type="ECO:0000256" key="2">
    <source>
        <dbReference type="ARBA" id="ARBA00022561"/>
    </source>
</evidence>
<dbReference type="InterPro" id="IPR007542">
    <property type="entry name" value="MCP_C"/>
</dbReference>
<proteinExistence type="predicted"/>
<evidence type="ECO:0000259" key="5">
    <source>
        <dbReference type="Pfam" id="PF16903"/>
    </source>
</evidence>
<dbReference type="EMBL" id="DQ491002">
    <property type="protein sequence ID" value="ABT15224.1"/>
    <property type="molecule type" value="Genomic_DNA"/>
</dbReference>
<organismHost>
    <name type="scientific">Chlorella</name>
    <dbReference type="NCBI Taxonomy" id="3071"/>
</organismHost>
<dbReference type="SUPFAM" id="SSF49749">
    <property type="entry name" value="Group II dsDNA viruses VP"/>
    <property type="match status" value="2"/>
</dbReference>
<feature type="domain" description="Major capsid protein N-terminal" evidence="5">
    <location>
        <begin position="170"/>
        <end position="323"/>
    </location>
</feature>
<sequence length="520" mass="58194">MPGAISQLVSYGAQDVYLTGNPQITFFKAVYRRYTNFAMESIQQTFDGTTDFGKFPTVTISRNGDLAGPIWIEVNLPSLLGYNITPTPAEGNTSNVQTLSNVFTDSYNNYWGTYNQGTNPQYSNLIAAFSNVDYQYYANAVTTTYPPTALSNVIYSWPYMLTGNVGTRTTVARPTANLRYVNGIGLALFNSIELELGGQRIDKHYAEWWDIWTELTETAEKIEGYNTMVGRYDPAIYNARWDVSQAQGGTYYIPLKFCYNRNPGLYMPLVALSYHQMKLNFNINNYLNCVKCNYPVTALTSKNGANPLSITNMKLYTDFVFLDAPERIRMSQIQHEYLVTQLQWQGSEPVTAPGDPNGSTNRKITLNFNHPVRELVFVYQAASNYDVDAVTGNNIFDYEIPANPTAVPPYAGGGEVFTEVKLIINGSDRFSGRPGAYFRLVQPYEHHVRVPSKSVYVYSFALEDADSRQPNGSANFTRYDSAQLQLTLNENLASGRVQIYAPNFNILRIAAGMGGLAFAN</sequence>
<evidence type="ECO:0000256" key="1">
    <source>
        <dbReference type="ARBA" id="ARBA00004328"/>
    </source>
</evidence>
<dbReference type="KEGG" id="vg:5658858"/>
<dbReference type="OrthoDB" id="5765at10239"/>
<gene>
    <name evidence="6" type="primary">B825L</name>
    <name evidence="6" type="ORF">NY2A_B825L</name>
</gene>
<evidence type="ECO:0000313" key="7">
    <source>
        <dbReference type="Proteomes" id="UP000202419"/>
    </source>
</evidence>
<keyword evidence="2" id="KW-0167">Capsid protein</keyword>
<dbReference type="Proteomes" id="UP000202419">
    <property type="component" value="Segment"/>
</dbReference>
<organism evidence="6 7">
    <name type="scientific">Paramecium bursaria Chlorella virus NY2A</name>
    <name type="common">PBCV-NY2A</name>
    <dbReference type="NCBI Taxonomy" id="46021"/>
    <lineage>
        <taxon>Viruses</taxon>
        <taxon>Varidnaviria</taxon>
        <taxon>Bamfordvirae</taxon>
        <taxon>Nucleocytoviricota</taxon>
        <taxon>Megaviricetes</taxon>
        <taxon>Algavirales</taxon>
        <taxon>Phycodnaviridae</taxon>
        <taxon>Chlorovirus</taxon>
        <taxon>Chlorovirus americanus</taxon>
    </lineage>
</organism>
<evidence type="ECO:0000256" key="3">
    <source>
        <dbReference type="ARBA" id="ARBA00022844"/>
    </source>
</evidence>
<keyword evidence="3" id="KW-0946">Virion</keyword>
<reference evidence="6 7" key="1">
    <citation type="journal article" date="2007" name="Virology">
        <title>Sequence and annotation of the 369-kb NY-2A and the 345-kb AR158 viruses that infect Chlorella NC64A.</title>
        <authorList>
            <person name="Fitzgerald L.A."/>
            <person name="Graves M.V."/>
            <person name="Li X."/>
            <person name="Feldblyum T."/>
            <person name="Nierman W.C."/>
            <person name="Van Etten J.L."/>
        </authorList>
    </citation>
    <scope>NUCLEOTIDE SEQUENCE [LARGE SCALE GENOMIC DNA]</scope>
    <source>
        <strain evidence="6 7">NY-2A</strain>
    </source>
</reference>
<evidence type="ECO:0000259" key="4">
    <source>
        <dbReference type="Pfam" id="PF04451"/>
    </source>
</evidence>
<dbReference type="GO" id="GO:0005198">
    <property type="term" value="F:structural molecule activity"/>
    <property type="evidence" value="ECO:0007669"/>
    <property type="project" value="InterPro"/>
</dbReference>
<dbReference type="Pfam" id="PF16903">
    <property type="entry name" value="Capsid_N"/>
    <property type="match status" value="2"/>
</dbReference>
<keyword evidence="7" id="KW-1185">Reference proteome</keyword>
<feature type="domain" description="Major capsid protein C-terminal" evidence="4">
    <location>
        <begin position="326"/>
        <end position="515"/>
    </location>
</feature>
<dbReference type="InterPro" id="IPR031654">
    <property type="entry name" value="Capsid_N"/>
</dbReference>
<dbReference type="InterPro" id="IPR038519">
    <property type="entry name" value="MCP_C_sf"/>
</dbReference>
<feature type="domain" description="Major capsid protein N-terminal" evidence="5">
    <location>
        <begin position="25"/>
        <end position="79"/>
    </location>
</feature>
<dbReference type="InterPro" id="IPR016112">
    <property type="entry name" value="VP_dsDNA_II"/>
</dbReference>
<dbReference type="GeneID" id="5658858"/>
<name>A7IY00_PBCVN</name>
<dbReference type="Gene3D" id="2.70.9.10">
    <property type="entry name" value="Adenovirus Type 2 Hexon, domain 4"/>
    <property type="match status" value="1"/>
</dbReference>
<accession>A7IY00</accession>
<comment type="subcellular location">
    <subcellularLocation>
        <location evidence="1">Virion</location>
    </subcellularLocation>
</comment>
<dbReference type="Pfam" id="PF04451">
    <property type="entry name" value="Capsid_NCLDV"/>
    <property type="match status" value="1"/>
</dbReference>
<evidence type="ECO:0000313" key="6">
    <source>
        <dbReference type="EMBL" id="ABT15224.1"/>
    </source>
</evidence>
<dbReference type="RefSeq" id="YP_001498021.1">
    <property type="nucleotide sequence ID" value="NC_009898.1"/>
</dbReference>
<protein>
    <submittedName>
        <fullName evidence="6">Uncharacterized protein B825L</fullName>
    </submittedName>
</protein>
<dbReference type="GO" id="GO:0019028">
    <property type="term" value="C:viral capsid"/>
    <property type="evidence" value="ECO:0007669"/>
    <property type="project" value="UniProtKB-KW"/>
</dbReference>
<dbReference type="Gene3D" id="2.70.9.20">
    <property type="entry name" value="Major capsid protein Vp54"/>
    <property type="match status" value="1"/>
</dbReference>